<evidence type="ECO:0000313" key="1">
    <source>
        <dbReference type="EMBL" id="CAE0357769.1"/>
    </source>
</evidence>
<reference evidence="1" key="1">
    <citation type="submission" date="2021-01" db="EMBL/GenBank/DDBJ databases">
        <authorList>
            <person name="Corre E."/>
            <person name="Pelletier E."/>
            <person name="Niang G."/>
            <person name="Scheremetjew M."/>
            <person name="Finn R."/>
            <person name="Kale V."/>
            <person name="Holt S."/>
            <person name="Cochrane G."/>
            <person name="Meng A."/>
            <person name="Brown T."/>
            <person name="Cohen L."/>
        </authorList>
    </citation>
    <scope>NUCLEOTIDE SEQUENCE</scope>
    <source>
        <strain evidence="1">FSP1.4</strain>
    </source>
</reference>
<sequence length="124" mass="13882">MYYCCLVETAVNQNKVAGFLKDLHRTVADNFDPAEFDKKTSINEDLADTCTRTLDNYNLKPFDKKTGTGGPVVNFSNVRLADKKVSELKVGLIKSVEGMSRNIESAEQLELTSKNLRDEADVFK</sequence>
<gene>
    <name evidence="1" type="ORF">EHAR0213_LOCUS16688</name>
</gene>
<dbReference type="EMBL" id="HBII01039618">
    <property type="protein sequence ID" value="CAE0357769.1"/>
    <property type="molecule type" value="Transcribed_RNA"/>
</dbReference>
<protein>
    <submittedName>
        <fullName evidence="1">Uncharacterized protein</fullName>
    </submittedName>
</protein>
<organism evidence="1">
    <name type="scientific">Euplotes harpa</name>
    <dbReference type="NCBI Taxonomy" id="151035"/>
    <lineage>
        <taxon>Eukaryota</taxon>
        <taxon>Sar</taxon>
        <taxon>Alveolata</taxon>
        <taxon>Ciliophora</taxon>
        <taxon>Intramacronucleata</taxon>
        <taxon>Spirotrichea</taxon>
        <taxon>Hypotrichia</taxon>
        <taxon>Euplotida</taxon>
        <taxon>Euplotidae</taxon>
        <taxon>Euplotes</taxon>
    </lineage>
</organism>
<name>A0A7S3JMP5_9SPIT</name>
<dbReference type="AlphaFoldDB" id="A0A7S3JMP5"/>
<proteinExistence type="predicted"/>
<accession>A0A7S3JMP5</accession>